<comment type="caution">
    <text evidence="1">The sequence shown here is derived from an EMBL/GenBank/DDBJ whole genome shotgun (WGS) entry which is preliminary data.</text>
</comment>
<name>A0A645FI42_9ZZZZ</name>
<organism evidence="1">
    <name type="scientific">bioreactor metagenome</name>
    <dbReference type="NCBI Taxonomy" id="1076179"/>
    <lineage>
        <taxon>unclassified sequences</taxon>
        <taxon>metagenomes</taxon>
        <taxon>ecological metagenomes</taxon>
    </lineage>
</organism>
<evidence type="ECO:0000313" key="1">
    <source>
        <dbReference type="EMBL" id="MPN13630.1"/>
    </source>
</evidence>
<sequence>MLTYGGREASDFERTAAVDFLSRFTQEPETLTFPEVAVLETDDYGRVLVFLRVKHASGLEEPFLVVFKELRPDGSYLAGPKSILRVREASFYAGLEHHKVRNSWECPLDAESPFDV</sequence>
<protein>
    <submittedName>
        <fullName evidence="1">Uncharacterized protein</fullName>
    </submittedName>
</protein>
<proteinExistence type="predicted"/>
<reference evidence="1" key="1">
    <citation type="submission" date="2019-08" db="EMBL/GenBank/DDBJ databases">
        <authorList>
            <person name="Kucharzyk K."/>
            <person name="Murdoch R.W."/>
            <person name="Higgins S."/>
            <person name="Loffler F."/>
        </authorList>
    </citation>
    <scope>NUCLEOTIDE SEQUENCE</scope>
</reference>
<accession>A0A645FI42</accession>
<dbReference type="EMBL" id="VSSQ01060149">
    <property type="protein sequence ID" value="MPN13630.1"/>
    <property type="molecule type" value="Genomic_DNA"/>
</dbReference>
<gene>
    <name evidence="1" type="ORF">SDC9_160952</name>
</gene>
<dbReference type="AlphaFoldDB" id="A0A645FI42"/>